<gene>
    <name evidence="1" type="ORF">EJB05_29109</name>
</gene>
<comment type="caution">
    <text evidence="1">The sequence shown here is derived from an EMBL/GenBank/DDBJ whole genome shotgun (WGS) entry which is preliminary data.</text>
</comment>
<keyword evidence="2" id="KW-1185">Reference proteome</keyword>
<reference evidence="1 2" key="1">
    <citation type="journal article" date="2019" name="Sci. Rep.">
        <title>A high-quality genome of Eragrostis curvula grass provides insights into Poaceae evolution and supports new strategies to enhance forage quality.</title>
        <authorList>
            <person name="Carballo J."/>
            <person name="Santos B.A.C.M."/>
            <person name="Zappacosta D."/>
            <person name="Garbus I."/>
            <person name="Selva J.P."/>
            <person name="Gallo C.A."/>
            <person name="Diaz A."/>
            <person name="Albertini E."/>
            <person name="Caccamo M."/>
            <person name="Echenique V."/>
        </authorList>
    </citation>
    <scope>NUCLEOTIDE SEQUENCE [LARGE SCALE GENOMIC DNA]</scope>
    <source>
        <strain evidence="2">cv. Victoria</strain>
        <tissue evidence="1">Leaf</tissue>
    </source>
</reference>
<evidence type="ECO:0000313" key="2">
    <source>
        <dbReference type="Proteomes" id="UP000324897"/>
    </source>
</evidence>
<protein>
    <submittedName>
        <fullName evidence="1">Uncharacterized protein</fullName>
    </submittedName>
</protein>
<dbReference type="Gramene" id="TVU26557">
    <property type="protein sequence ID" value="TVU26557"/>
    <property type="gene ID" value="EJB05_29109"/>
</dbReference>
<sequence>ILNKTFLRLLCFEEDIQRKIPESTIPEHYRLLKHVGLESQAELSYLVNCAEIATIAGRKIFDN</sequence>
<accession>A0A5J9UTV3</accession>
<proteinExistence type="predicted"/>
<dbReference type="AlphaFoldDB" id="A0A5J9UTV3"/>
<evidence type="ECO:0000313" key="1">
    <source>
        <dbReference type="EMBL" id="TVU26557.1"/>
    </source>
</evidence>
<dbReference type="Proteomes" id="UP000324897">
    <property type="component" value="Chromosome 2"/>
</dbReference>
<organism evidence="1 2">
    <name type="scientific">Eragrostis curvula</name>
    <name type="common">weeping love grass</name>
    <dbReference type="NCBI Taxonomy" id="38414"/>
    <lineage>
        <taxon>Eukaryota</taxon>
        <taxon>Viridiplantae</taxon>
        <taxon>Streptophyta</taxon>
        <taxon>Embryophyta</taxon>
        <taxon>Tracheophyta</taxon>
        <taxon>Spermatophyta</taxon>
        <taxon>Magnoliopsida</taxon>
        <taxon>Liliopsida</taxon>
        <taxon>Poales</taxon>
        <taxon>Poaceae</taxon>
        <taxon>PACMAD clade</taxon>
        <taxon>Chloridoideae</taxon>
        <taxon>Eragrostideae</taxon>
        <taxon>Eragrostidinae</taxon>
        <taxon>Eragrostis</taxon>
    </lineage>
</organism>
<name>A0A5J9UTV3_9POAL</name>
<dbReference type="EMBL" id="RWGY01000013">
    <property type="protein sequence ID" value="TVU26557.1"/>
    <property type="molecule type" value="Genomic_DNA"/>
</dbReference>
<feature type="non-terminal residue" evidence="1">
    <location>
        <position position="1"/>
    </location>
</feature>